<dbReference type="PANTHER" id="PTHR43744">
    <property type="entry name" value="ABC TRANSPORTER PERMEASE PROTEIN MG189-RELATED-RELATED"/>
    <property type="match status" value="1"/>
</dbReference>
<feature type="transmembrane region" description="Helical" evidence="7">
    <location>
        <begin position="94"/>
        <end position="118"/>
    </location>
</feature>
<evidence type="ECO:0000256" key="4">
    <source>
        <dbReference type="ARBA" id="ARBA00022692"/>
    </source>
</evidence>
<feature type="transmembrane region" description="Helical" evidence="7">
    <location>
        <begin position="268"/>
        <end position="291"/>
    </location>
</feature>
<evidence type="ECO:0000256" key="3">
    <source>
        <dbReference type="ARBA" id="ARBA00022475"/>
    </source>
</evidence>
<accession>A0ABP9NKA3</accession>
<dbReference type="SUPFAM" id="SSF161098">
    <property type="entry name" value="MetI-like"/>
    <property type="match status" value="1"/>
</dbReference>
<keyword evidence="5 7" id="KW-1133">Transmembrane helix</keyword>
<feature type="transmembrane region" description="Helical" evidence="7">
    <location>
        <begin position="130"/>
        <end position="152"/>
    </location>
</feature>
<dbReference type="Proteomes" id="UP001500804">
    <property type="component" value="Unassembled WGS sequence"/>
</dbReference>
<organism evidence="10 11">
    <name type="scientific">Pseudonocardia adelaidensis</name>
    <dbReference type="NCBI Taxonomy" id="648754"/>
    <lineage>
        <taxon>Bacteria</taxon>
        <taxon>Bacillati</taxon>
        <taxon>Actinomycetota</taxon>
        <taxon>Actinomycetes</taxon>
        <taxon>Pseudonocardiales</taxon>
        <taxon>Pseudonocardiaceae</taxon>
        <taxon>Pseudonocardia</taxon>
    </lineage>
</organism>
<dbReference type="CDD" id="cd06261">
    <property type="entry name" value="TM_PBP2"/>
    <property type="match status" value="1"/>
</dbReference>
<evidence type="ECO:0000256" key="7">
    <source>
        <dbReference type="RuleBase" id="RU363032"/>
    </source>
</evidence>
<dbReference type="PANTHER" id="PTHR43744:SF12">
    <property type="entry name" value="ABC TRANSPORTER PERMEASE PROTEIN MG189-RELATED"/>
    <property type="match status" value="1"/>
</dbReference>
<evidence type="ECO:0000313" key="10">
    <source>
        <dbReference type="EMBL" id="GAA5123574.1"/>
    </source>
</evidence>
<dbReference type="EMBL" id="BAABJO010000012">
    <property type="protein sequence ID" value="GAA5123574.1"/>
    <property type="molecule type" value="Genomic_DNA"/>
</dbReference>
<name>A0ABP9NKA3_9PSEU</name>
<keyword evidence="6 7" id="KW-0472">Membrane</keyword>
<dbReference type="InterPro" id="IPR000515">
    <property type="entry name" value="MetI-like"/>
</dbReference>
<comment type="subcellular location">
    <subcellularLocation>
        <location evidence="1 7">Cell membrane</location>
        <topology evidence="1 7">Multi-pass membrane protein</topology>
    </subcellularLocation>
</comment>
<dbReference type="Gene3D" id="1.10.3720.10">
    <property type="entry name" value="MetI-like"/>
    <property type="match status" value="1"/>
</dbReference>
<dbReference type="InterPro" id="IPR035906">
    <property type="entry name" value="MetI-like_sf"/>
</dbReference>
<evidence type="ECO:0000256" key="2">
    <source>
        <dbReference type="ARBA" id="ARBA00022448"/>
    </source>
</evidence>
<dbReference type="PROSITE" id="PS50928">
    <property type="entry name" value="ABC_TM1"/>
    <property type="match status" value="1"/>
</dbReference>
<sequence length="306" mass="33112">MTAVESPPAQRVRSTRRPATGGAGRARRPSVVLTAILLGLLAYFLLPLAWLVINSTKSTTGLFESFGLWFASDFHLFANVHDVLTYNDGIYVRWFLNTILYAVVGAGGAALLAALGGYGVAKFDFPGRRLLLAGVLGAVMVPVTALAIPTYLLLSSVQLVDTPFAVIIPSLASPFGLYLMWIYAAAAVPDELLEAARLDGAGELRIFWSVAMRLLAPGFVTVLLFQLVHVWNNYFLPLIVLRNPAWFPLTVGLKQWNSQAYAVGGSQAVFTLVITGSLLAIIPLVAMFLVLQRYWQSGIAMGAVKQ</sequence>
<comment type="similarity">
    <text evidence="7">Belongs to the binding-protein-dependent transport system permease family.</text>
</comment>
<keyword evidence="11" id="KW-1185">Reference proteome</keyword>
<comment type="caution">
    <text evidence="10">The sequence shown here is derived from an EMBL/GenBank/DDBJ whole genome shotgun (WGS) entry which is preliminary data.</text>
</comment>
<gene>
    <name evidence="10" type="ORF">GCM10023320_35470</name>
</gene>
<feature type="transmembrane region" description="Helical" evidence="7">
    <location>
        <begin position="164"/>
        <end position="186"/>
    </location>
</feature>
<feature type="domain" description="ABC transmembrane type-1" evidence="9">
    <location>
        <begin position="95"/>
        <end position="291"/>
    </location>
</feature>
<evidence type="ECO:0000313" key="11">
    <source>
        <dbReference type="Proteomes" id="UP001500804"/>
    </source>
</evidence>
<feature type="region of interest" description="Disordered" evidence="8">
    <location>
        <begin position="1"/>
        <end position="25"/>
    </location>
</feature>
<keyword evidence="2 7" id="KW-0813">Transport</keyword>
<evidence type="ECO:0000259" key="9">
    <source>
        <dbReference type="PROSITE" id="PS50928"/>
    </source>
</evidence>
<proteinExistence type="inferred from homology"/>
<evidence type="ECO:0000256" key="1">
    <source>
        <dbReference type="ARBA" id="ARBA00004651"/>
    </source>
</evidence>
<reference evidence="11" key="1">
    <citation type="journal article" date="2019" name="Int. J. Syst. Evol. Microbiol.">
        <title>The Global Catalogue of Microorganisms (GCM) 10K type strain sequencing project: providing services to taxonomists for standard genome sequencing and annotation.</title>
        <authorList>
            <consortium name="The Broad Institute Genomics Platform"/>
            <consortium name="The Broad Institute Genome Sequencing Center for Infectious Disease"/>
            <person name="Wu L."/>
            <person name="Ma J."/>
        </authorList>
    </citation>
    <scope>NUCLEOTIDE SEQUENCE [LARGE SCALE GENOMIC DNA]</scope>
    <source>
        <strain evidence="11">JCM 18302</strain>
    </source>
</reference>
<feature type="transmembrane region" description="Helical" evidence="7">
    <location>
        <begin position="206"/>
        <end position="228"/>
    </location>
</feature>
<keyword evidence="4 7" id="KW-0812">Transmembrane</keyword>
<evidence type="ECO:0000256" key="6">
    <source>
        <dbReference type="ARBA" id="ARBA00023136"/>
    </source>
</evidence>
<evidence type="ECO:0000256" key="5">
    <source>
        <dbReference type="ARBA" id="ARBA00022989"/>
    </source>
</evidence>
<dbReference type="Pfam" id="PF00528">
    <property type="entry name" value="BPD_transp_1"/>
    <property type="match status" value="1"/>
</dbReference>
<feature type="transmembrane region" description="Helical" evidence="7">
    <location>
        <begin position="31"/>
        <end position="53"/>
    </location>
</feature>
<evidence type="ECO:0000256" key="8">
    <source>
        <dbReference type="SAM" id="MobiDB-lite"/>
    </source>
</evidence>
<protein>
    <submittedName>
        <fullName evidence="10">Carbohydrate ABC transporter permease</fullName>
    </submittedName>
</protein>
<keyword evidence="3" id="KW-1003">Cell membrane</keyword>